<feature type="transmembrane region" description="Helical" evidence="1">
    <location>
        <begin position="104"/>
        <end position="121"/>
    </location>
</feature>
<keyword evidence="1" id="KW-0812">Transmembrane</keyword>
<dbReference type="NCBIfam" id="NF037970">
    <property type="entry name" value="vanZ_1"/>
    <property type="match status" value="1"/>
</dbReference>
<name>A0A9D2G8A0_9FIRM</name>
<dbReference type="Proteomes" id="UP000824116">
    <property type="component" value="Unassembled WGS sequence"/>
</dbReference>
<dbReference type="AlphaFoldDB" id="A0A9D2G8A0"/>
<accession>A0A9D2G8A0</accession>
<feature type="domain" description="VanZ-like" evidence="2">
    <location>
        <begin position="16"/>
        <end position="152"/>
    </location>
</feature>
<evidence type="ECO:0000313" key="3">
    <source>
        <dbReference type="EMBL" id="HIZ74071.1"/>
    </source>
</evidence>
<comment type="caution">
    <text evidence="3">The sequence shown here is derived from an EMBL/GenBank/DDBJ whole genome shotgun (WGS) entry which is preliminary data.</text>
</comment>
<dbReference type="InterPro" id="IPR006976">
    <property type="entry name" value="VanZ-like"/>
</dbReference>
<feature type="transmembrane region" description="Helical" evidence="1">
    <location>
        <begin position="12"/>
        <end position="29"/>
    </location>
</feature>
<reference evidence="3" key="1">
    <citation type="journal article" date="2021" name="PeerJ">
        <title>Extensive microbial diversity within the chicken gut microbiome revealed by metagenomics and culture.</title>
        <authorList>
            <person name="Gilroy R."/>
            <person name="Ravi A."/>
            <person name="Getino M."/>
            <person name="Pursley I."/>
            <person name="Horton D.L."/>
            <person name="Alikhan N.F."/>
            <person name="Baker D."/>
            <person name="Gharbi K."/>
            <person name="Hall N."/>
            <person name="Watson M."/>
            <person name="Adriaenssens E.M."/>
            <person name="Foster-Nyarko E."/>
            <person name="Jarju S."/>
            <person name="Secka A."/>
            <person name="Antonio M."/>
            <person name="Oren A."/>
            <person name="Chaudhuri R.R."/>
            <person name="La Ragione R."/>
            <person name="Hildebrand F."/>
            <person name="Pallen M.J."/>
        </authorList>
    </citation>
    <scope>NUCLEOTIDE SEQUENCE</scope>
    <source>
        <strain evidence="3">CHK196-3914</strain>
    </source>
</reference>
<evidence type="ECO:0000313" key="4">
    <source>
        <dbReference type="Proteomes" id="UP000824116"/>
    </source>
</evidence>
<gene>
    <name evidence="3" type="ORF">H9723_02340</name>
</gene>
<reference evidence="3" key="2">
    <citation type="submission" date="2021-04" db="EMBL/GenBank/DDBJ databases">
        <authorList>
            <person name="Gilroy R."/>
        </authorList>
    </citation>
    <scope>NUCLEOTIDE SEQUENCE</scope>
    <source>
        <strain evidence="3">CHK196-3914</strain>
    </source>
</reference>
<feature type="transmembrane region" description="Helical" evidence="1">
    <location>
        <begin position="80"/>
        <end position="97"/>
    </location>
</feature>
<dbReference type="EMBL" id="DXAY01000052">
    <property type="protein sequence ID" value="HIZ74071.1"/>
    <property type="molecule type" value="Genomic_DNA"/>
</dbReference>
<dbReference type="Pfam" id="PF04892">
    <property type="entry name" value="VanZ"/>
    <property type="match status" value="1"/>
</dbReference>
<organism evidence="3 4">
    <name type="scientific">Candidatus Mediterraneibacter stercoravium</name>
    <dbReference type="NCBI Taxonomy" id="2838685"/>
    <lineage>
        <taxon>Bacteria</taxon>
        <taxon>Bacillati</taxon>
        <taxon>Bacillota</taxon>
        <taxon>Clostridia</taxon>
        <taxon>Lachnospirales</taxon>
        <taxon>Lachnospiraceae</taxon>
        <taxon>Mediterraneibacter</taxon>
    </lineage>
</organism>
<evidence type="ECO:0000259" key="2">
    <source>
        <dbReference type="Pfam" id="PF04892"/>
    </source>
</evidence>
<keyword evidence="1" id="KW-0472">Membrane</keyword>
<feature type="transmembrane region" description="Helical" evidence="1">
    <location>
        <begin position="141"/>
        <end position="161"/>
    </location>
</feature>
<proteinExistence type="predicted"/>
<protein>
    <submittedName>
        <fullName evidence="3">VanZ family protein</fullName>
    </submittedName>
</protein>
<keyword evidence="1" id="KW-1133">Transmembrane helix</keyword>
<sequence length="204" mass="24012">MRDMIVFILKPFSFLPALAMMYIIFSFSAQDGVDSGSLSYDVSHKIVEIGNEVLQKDLEEWEIDELAYEIEYPVRKAAHMTEYFILAVTVSFPFYVYGLRGFPLMLVAGLICVGFACGDEYHQSFVEGRGPSVRDVGIDSIGVFCGILFVRIVCWTLLAPARMMERHRIRRERRLERERRIERERQRRIESRSRRKRHGRWEEY</sequence>
<evidence type="ECO:0000256" key="1">
    <source>
        <dbReference type="SAM" id="Phobius"/>
    </source>
</evidence>